<dbReference type="STRING" id="588932.DA69_02920"/>
<protein>
    <recommendedName>
        <fullName evidence="2">Amidase domain-containing protein</fullName>
    </recommendedName>
</protein>
<dbReference type="SUPFAM" id="SSF75304">
    <property type="entry name" value="Amidase signature (AS) enzymes"/>
    <property type="match status" value="1"/>
</dbReference>
<dbReference type="AlphaFoldDB" id="A0A172Y3K1"/>
<dbReference type="RefSeq" id="WP_025977543.1">
    <property type="nucleotide sequence ID" value="NZ_CP015614.1"/>
</dbReference>
<gene>
    <name evidence="3" type="ORF">DA69_02920</name>
</gene>
<evidence type="ECO:0000313" key="4">
    <source>
        <dbReference type="Proteomes" id="UP000077603"/>
    </source>
</evidence>
<organism evidence="3 4">
    <name type="scientific">Brevundimonas naejangsanensis</name>
    <dbReference type="NCBI Taxonomy" id="588932"/>
    <lineage>
        <taxon>Bacteria</taxon>
        <taxon>Pseudomonadati</taxon>
        <taxon>Pseudomonadota</taxon>
        <taxon>Alphaproteobacteria</taxon>
        <taxon>Caulobacterales</taxon>
        <taxon>Caulobacteraceae</taxon>
        <taxon>Brevundimonas</taxon>
    </lineage>
</organism>
<keyword evidence="4" id="KW-1185">Reference proteome</keyword>
<name>A0A172Y3K1_9CAUL</name>
<sequence length="109" mass="12171">MEGYLAQFDSIDVFITPTQNKPPVPLSYLDQALPVETQMERLFGYAPTWLDNVAGTPAITLPMGQSRDGLPLGLQFSTRPGGEAILLQLAFELERELQWDLRKPPVWVG</sequence>
<comment type="similarity">
    <text evidence="1">Belongs to the amidase family.</text>
</comment>
<dbReference type="Gene3D" id="3.90.1300.10">
    <property type="entry name" value="Amidase signature (AS) domain"/>
    <property type="match status" value="1"/>
</dbReference>
<dbReference type="GO" id="GO:0003824">
    <property type="term" value="F:catalytic activity"/>
    <property type="evidence" value="ECO:0007669"/>
    <property type="project" value="InterPro"/>
</dbReference>
<dbReference type="KEGG" id="bne:DA69_02920"/>
<dbReference type="InterPro" id="IPR023631">
    <property type="entry name" value="Amidase_dom"/>
</dbReference>
<dbReference type="Proteomes" id="UP000077603">
    <property type="component" value="Chromosome"/>
</dbReference>
<dbReference type="Pfam" id="PF01425">
    <property type="entry name" value="Amidase"/>
    <property type="match status" value="1"/>
</dbReference>
<dbReference type="InterPro" id="IPR000120">
    <property type="entry name" value="Amidase"/>
</dbReference>
<dbReference type="eggNOG" id="COG0154">
    <property type="taxonomic scope" value="Bacteria"/>
</dbReference>
<evidence type="ECO:0000256" key="1">
    <source>
        <dbReference type="ARBA" id="ARBA00009199"/>
    </source>
</evidence>
<dbReference type="PANTHER" id="PTHR11895:SF7">
    <property type="entry name" value="GLUTAMYL-TRNA(GLN) AMIDOTRANSFERASE SUBUNIT A, MITOCHONDRIAL"/>
    <property type="match status" value="1"/>
</dbReference>
<evidence type="ECO:0000259" key="2">
    <source>
        <dbReference type="Pfam" id="PF01425"/>
    </source>
</evidence>
<reference evidence="3 4" key="1">
    <citation type="journal article" date="2014" name="Genome Announc.">
        <title>Genome Sequence of a Promising Hydrogen-Producing Facultative Anaerobic Bacterium, Brevundimonas naejangsanensis Strain B1.</title>
        <authorList>
            <person name="Su H."/>
            <person name="Zhang T."/>
            <person name="Bao M."/>
            <person name="Jiang Y."/>
            <person name="Wang Y."/>
            <person name="Tan T."/>
        </authorList>
    </citation>
    <scope>NUCLEOTIDE SEQUENCE [LARGE SCALE GENOMIC DNA]</scope>
    <source>
        <strain evidence="3 4">B1</strain>
    </source>
</reference>
<accession>A0A172Y3K1</accession>
<feature type="domain" description="Amidase" evidence="2">
    <location>
        <begin position="4"/>
        <end position="87"/>
    </location>
</feature>
<dbReference type="InterPro" id="IPR036928">
    <property type="entry name" value="AS_sf"/>
</dbReference>
<dbReference type="PANTHER" id="PTHR11895">
    <property type="entry name" value="TRANSAMIDASE"/>
    <property type="match status" value="1"/>
</dbReference>
<evidence type="ECO:0000313" key="3">
    <source>
        <dbReference type="EMBL" id="ANF53794.1"/>
    </source>
</evidence>
<proteinExistence type="inferred from homology"/>
<dbReference type="EMBL" id="CP015614">
    <property type="protein sequence ID" value="ANF53794.1"/>
    <property type="molecule type" value="Genomic_DNA"/>
</dbReference>